<evidence type="ECO:0000256" key="1">
    <source>
        <dbReference type="SAM" id="Phobius"/>
    </source>
</evidence>
<sequence length="206" mass="24535">MNLSCRMHRSSIYEGLTLYDSGLSEGEAKWVRNSRLYHIICWFLNLLMVLCLAYIIWEKFESVFMGYIVFSCFALTASIIYARRYKSWYGHNILIYFILGIFIVINFILFGVIIMAELYPLEAAKEYRQTQDTWYNISLTLLFFFIPVLHSLAIVYLFSVRRYCETRVLKERGGLKQPHGKHILEYNPQKDDKDYEQNFGDVFRFN</sequence>
<keyword evidence="3" id="KW-1185">Reference proteome</keyword>
<comment type="caution">
    <text evidence="2">The sequence shown here is derived from an EMBL/GenBank/DDBJ whole genome shotgun (WGS) entry which is preliminary data.</text>
</comment>
<keyword evidence="1" id="KW-1133">Transmembrane helix</keyword>
<feature type="transmembrane region" description="Helical" evidence="1">
    <location>
        <begin position="94"/>
        <end position="114"/>
    </location>
</feature>
<feature type="transmembrane region" description="Helical" evidence="1">
    <location>
        <begin position="134"/>
        <end position="158"/>
    </location>
</feature>
<dbReference type="AlphaFoldDB" id="A0AAD2D5C1"/>
<keyword evidence="1" id="KW-0472">Membrane</keyword>
<name>A0AAD2D5C1_EUPCR</name>
<keyword evidence="1" id="KW-0812">Transmembrane</keyword>
<evidence type="ECO:0000313" key="3">
    <source>
        <dbReference type="Proteomes" id="UP001295684"/>
    </source>
</evidence>
<protein>
    <submittedName>
        <fullName evidence="2">Uncharacterized protein</fullName>
    </submittedName>
</protein>
<gene>
    <name evidence="2" type="ORF">ECRASSUSDP1_LOCUS22021</name>
</gene>
<evidence type="ECO:0000313" key="2">
    <source>
        <dbReference type="EMBL" id="CAI2380585.1"/>
    </source>
</evidence>
<feature type="transmembrane region" description="Helical" evidence="1">
    <location>
        <begin position="63"/>
        <end position="82"/>
    </location>
</feature>
<feature type="transmembrane region" description="Helical" evidence="1">
    <location>
        <begin position="36"/>
        <end position="57"/>
    </location>
</feature>
<accession>A0AAD2D5C1</accession>
<organism evidence="2 3">
    <name type="scientific">Euplotes crassus</name>
    <dbReference type="NCBI Taxonomy" id="5936"/>
    <lineage>
        <taxon>Eukaryota</taxon>
        <taxon>Sar</taxon>
        <taxon>Alveolata</taxon>
        <taxon>Ciliophora</taxon>
        <taxon>Intramacronucleata</taxon>
        <taxon>Spirotrichea</taxon>
        <taxon>Hypotrichia</taxon>
        <taxon>Euplotida</taxon>
        <taxon>Euplotidae</taxon>
        <taxon>Moneuplotes</taxon>
    </lineage>
</organism>
<reference evidence="2" key="1">
    <citation type="submission" date="2023-07" db="EMBL/GenBank/DDBJ databases">
        <authorList>
            <consortium name="AG Swart"/>
            <person name="Singh M."/>
            <person name="Singh A."/>
            <person name="Seah K."/>
            <person name="Emmerich C."/>
        </authorList>
    </citation>
    <scope>NUCLEOTIDE SEQUENCE</scope>
    <source>
        <strain evidence="2">DP1</strain>
    </source>
</reference>
<dbReference type="EMBL" id="CAMPGE010022547">
    <property type="protein sequence ID" value="CAI2380585.1"/>
    <property type="molecule type" value="Genomic_DNA"/>
</dbReference>
<dbReference type="Proteomes" id="UP001295684">
    <property type="component" value="Unassembled WGS sequence"/>
</dbReference>
<proteinExistence type="predicted"/>